<comment type="caution">
    <text evidence="1">The sequence shown here is derived from an EMBL/GenBank/DDBJ whole genome shotgun (WGS) entry which is preliminary data.</text>
</comment>
<dbReference type="Proteomes" id="UP000017819">
    <property type="component" value="Unassembled WGS sequence"/>
</dbReference>
<dbReference type="AlphaFoldDB" id="V4QZ81"/>
<proteinExistence type="predicted"/>
<accession>V4QZ81</accession>
<organism evidence="1 2">
    <name type="scientific">Lutibaculum baratangense AMV1</name>
    <dbReference type="NCBI Taxonomy" id="631454"/>
    <lineage>
        <taxon>Bacteria</taxon>
        <taxon>Pseudomonadati</taxon>
        <taxon>Pseudomonadota</taxon>
        <taxon>Alphaproteobacteria</taxon>
        <taxon>Hyphomicrobiales</taxon>
        <taxon>Tepidamorphaceae</taxon>
        <taxon>Lutibaculum</taxon>
    </lineage>
</organism>
<keyword evidence="2" id="KW-1185">Reference proteome</keyword>
<gene>
    <name evidence="1" type="ORF">N177_2056</name>
</gene>
<dbReference type="STRING" id="631454.N177_2056"/>
<sequence length="38" mass="4515">MIVEGPIYRIRGVMMQTYLSLVREEGLKIQQRTLCELF</sequence>
<protein>
    <submittedName>
        <fullName evidence="1">Uncharacterized protein</fullName>
    </submittedName>
</protein>
<evidence type="ECO:0000313" key="2">
    <source>
        <dbReference type="Proteomes" id="UP000017819"/>
    </source>
</evidence>
<dbReference type="EMBL" id="AWXZ01000028">
    <property type="protein sequence ID" value="ESR25057.1"/>
    <property type="molecule type" value="Genomic_DNA"/>
</dbReference>
<name>V4QZ81_9HYPH</name>
<evidence type="ECO:0000313" key="1">
    <source>
        <dbReference type="EMBL" id="ESR25057.1"/>
    </source>
</evidence>
<reference evidence="1 2" key="1">
    <citation type="journal article" date="2014" name="Genome Announc.">
        <title>Draft Genome Sequence of Lutibaculum baratangense Strain AMV1T, Isolated from a Mud Volcano in Andamans, India.</title>
        <authorList>
            <person name="Singh A."/>
            <person name="Sreenivas A."/>
            <person name="Sathyanarayana Reddy G."/>
            <person name="Pinnaka A.K."/>
            <person name="Shivaji S."/>
        </authorList>
    </citation>
    <scope>NUCLEOTIDE SEQUENCE [LARGE SCALE GENOMIC DNA]</scope>
    <source>
        <strain evidence="1 2">AMV1</strain>
    </source>
</reference>